<gene>
    <name evidence="1" type="ORF">SPARVUS_LOCUS16254491</name>
</gene>
<protein>
    <submittedName>
        <fullName evidence="1">Uncharacterized protein</fullName>
    </submittedName>
</protein>
<feature type="non-terminal residue" evidence="1">
    <location>
        <position position="1"/>
    </location>
</feature>
<accession>A0ABN9HM91</accession>
<proteinExistence type="predicted"/>
<name>A0ABN9HM91_9NEOB</name>
<organism evidence="1 2">
    <name type="scientific">Staurois parvus</name>
    <dbReference type="NCBI Taxonomy" id="386267"/>
    <lineage>
        <taxon>Eukaryota</taxon>
        <taxon>Metazoa</taxon>
        <taxon>Chordata</taxon>
        <taxon>Craniata</taxon>
        <taxon>Vertebrata</taxon>
        <taxon>Euteleostomi</taxon>
        <taxon>Amphibia</taxon>
        <taxon>Batrachia</taxon>
        <taxon>Anura</taxon>
        <taxon>Neobatrachia</taxon>
        <taxon>Ranoidea</taxon>
        <taxon>Ranidae</taxon>
        <taxon>Staurois</taxon>
    </lineage>
</organism>
<dbReference type="Proteomes" id="UP001162483">
    <property type="component" value="Unassembled WGS sequence"/>
</dbReference>
<dbReference type="EMBL" id="CATNWA010021319">
    <property type="protein sequence ID" value="CAI9622219.1"/>
    <property type="molecule type" value="Genomic_DNA"/>
</dbReference>
<sequence>RALGWVAGTRSSGWIGSSGRVGSSGWVAYTGSSGWTTEGGFSDGRLTDLDTGRMVLIGKNFRFFLGLVTEAL</sequence>
<reference evidence="1" key="1">
    <citation type="submission" date="2023-05" db="EMBL/GenBank/DDBJ databases">
        <authorList>
            <person name="Stuckert A."/>
        </authorList>
    </citation>
    <scope>NUCLEOTIDE SEQUENCE</scope>
</reference>
<keyword evidence="2" id="KW-1185">Reference proteome</keyword>
<evidence type="ECO:0000313" key="1">
    <source>
        <dbReference type="EMBL" id="CAI9622219.1"/>
    </source>
</evidence>
<evidence type="ECO:0000313" key="2">
    <source>
        <dbReference type="Proteomes" id="UP001162483"/>
    </source>
</evidence>
<comment type="caution">
    <text evidence="1">The sequence shown here is derived from an EMBL/GenBank/DDBJ whole genome shotgun (WGS) entry which is preliminary data.</text>
</comment>